<dbReference type="InterPro" id="IPR005788">
    <property type="entry name" value="PDI_thioredoxin-like_dom"/>
</dbReference>
<dbReference type="InterPro" id="IPR013766">
    <property type="entry name" value="Thioredoxin_domain"/>
</dbReference>
<evidence type="ECO:0000313" key="13">
    <source>
        <dbReference type="EMBL" id="CCI44606.1"/>
    </source>
</evidence>
<dbReference type="EC" id="5.3.4.1" evidence="3"/>
<dbReference type="InParanoid" id="A0A024GCW0"/>
<feature type="domain" description="Thioredoxin" evidence="12">
    <location>
        <begin position="7"/>
        <end position="127"/>
    </location>
</feature>
<proteinExistence type="inferred from homology"/>
<evidence type="ECO:0000256" key="6">
    <source>
        <dbReference type="ARBA" id="ARBA00023157"/>
    </source>
</evidence>
<sequence>MSLLLLVTLLCVVPVALSSDVVDLTPDNFDQIVDGTKHVLVEYYAPWCGHCKKLSPTYEIVATSFRKIDSVIVAKVDAEAHTELRDRFGVTGFPTLKFFNKGSTEAEDYSGGRSEDEFIDFLNEKSGSEAKAVKPPSFVVALTANTFEKEVFESGRHALVEFYAPWCGHCMNLMPVYENLAEIFGPESNVLIAKVDATVETNKPLATTYDVSGFPTIKYFAPGSQTPEDYSEGRDLSSFVQFINEKAGTYRKEDGTLASIAGRVAELDVLVSGVTDFTNSHLNQAEAIVEKLEGEDAEHGALYIKAIKKIIPKGSGYIESEIKRLEGLLRNKNVPLVKRKLFEKRKNILKALNGEAIDNQEADETDDEPEVDANEEL</sequence>
<dbReference type="GO" id="GO:0006457">
    <property type="term" value="P:protein folding"/>
    <property type="evidence" value="ECO:0007669"/>
    <property type="project" value="TreeGrafter"/>
</dbReference>
<feature type="region of interest" description="Disordered" evidence="10">
    <location>
        <begin position="355"/>
        <end position="377"/>
    </location>
</feature>
<dbReference type="FunFam" id="3.40.30.10:FF:000032">
    <property type="entry name" value="Protein disulfide-isomerase A6 homolog"/>
    <property type="match status" value="2"/>
</dbReference>
<keyword evidence="5" id="KW-0677">Repeat</keyword>
<dbReference type="InterPro" id="IPR051063">
    <property type="entry name" value="PDI"/>
</dbReference>
<dbReference type="EMBL" id="CAIX01000074">
    <property type="protein sequence ID" value="CCI44606.1"/>
    <property type="molecule type" value="Genomic_DNA"/>
</dbReference>
<gene>
    <name evidence="13" type="ORF">BN9_054150</name>
</gene>
<dbReference type="InterPro" id="IPR017937">
    <property type="entry name" value="Thioredoxin_CS"/>
</dbReference>
<dbReference type="PRINTS" id="PR00421">
    <property type="entry name" value="THIOREDOXIN"/>
</dbReference>
<dbReference type="PROSITE" id="PS51352">
    <property type="entry name" value="THIOREDOXIN_2"/>
    <property type="match status" value="2"/>
</dbReference>
<keyword evidence="4 11" id="KW-0732">Signal</keyword>
<keyword evidence="7" id="KW-0413">Isomerase</keyword>
<accession>A0A024GCW0</accession>
<evidence type="ECO:0000256" key="9">
    <source>
        <dbReference type="RuleBase" id="RU004208"/>
    </source>
</evidence>
<evidence type="ECO:0000256" key="8">
    <source>
        <dbReference type="ARBA" id="ARBA00023284"/>
    </source>
</evidence>
<protein>
    <recommendedName>
        <fullName evidence="3">protein disulfide-isomerase</fullName>
        <ecNumber evidence="3">5.3.4.1</ecNumber>
    </recommendedName>
</protein>
<dbReference type="Gene3D" id="1.20.1150.12">
    <property type="entry name" value="Endoplasmic reticulum resident protein 29, C-terminal domain"/>
    <property type="match status" value="1"/>
</dbReference>
<dbReference type="Gene3D" id="3.40.30.10">
    <property type="entry name" value="Glutaredoxin"/>
    <property type="match status" value="2"/>
</dbReference>
<dbReference type="GO" id="GO:0005783">
    <property type="term" value="C:endoplasmic reticulum"/>
    <property type="evidence" value="ECO:0007669"/>
    <property type="project" value="InterPro"/>
</dbReference>
<dbReference type="PROSITE" id="PS00194">
    <property type="entry name" value="THIOREDOXIN_1"/>
    <property type="match status" value="2"/>
</dbReference>
<evidence type="ECO:0000256" key="10">
    <source>
        <dbReference type="SAM" id="MobiDB-lite"/>
    </source>
</evidence>
<keyword evidence="14" id="KW-1185">Reference proteome</keyword>
<evidence type="ECO:0000313" key="14">
    <source>
        <dbReference type="Proteomes" id="UP000053237"/>
    </source>
</evidence>
<evidence type="ECO:0000259" key="12">
    <source>
        <dbReference type="PROSITE" id="PS51352"/>
    </source>
</evidence>
<feature type="signal peptide" evidence="11">
    <location>
        <begin position="1"/>
        <end position="18"/>
    </location>
</feature>
<keyword evidence="8" id="KW-0676">Redox-active center</keyword>
<dbReference type="CDD" id="cd02998">
    <property type="entry name" value="PDI_a_ERp38"/>
    <property type="match status" value="2"/>
</dbReference>
<dbReference type="STRING" id="65357.A0A024GCW0"/>
<dbReference type="Proteomes" id="UP000053237">
    <property type="component" value="Unassembled WGS sequence"/>
</dbReference>
<organism evidence="13 14">
    <name type="scientific">Albugo candida</name>
    <dbReference type="NCBI Taxonomy" id="65357"/>
    <lineage>
        <taxon>Eukaryota</taxon>
        <taxon>Sar</taxon>
        <taxon>Stramenopiles</taxon>
        <taxon>Oomycota</taxon>
        <taxon>Peronosporomycetes</taxon>
        <taxon>Albuginales</taxon>
        <taxon>Albuginaceae</taxon>
        <taxon>Albugo</taxon>
    </lineage>
</organism>
<dbReference type="GO" id="GO:0003756">
    <property type="term" value="F:protein disulfide isomerase activity"/>
    <property type="evidence" value="ECO:0007669"/>
    <property type="project" value="UniProtKB-EC"/>
</dbReference>
<comment type="similarity">
    <text evidence="2 9">Belongs to the protein disulfide isomerase family.</text>
</comment>
<evidence type="ECO:0000256" key="7">
    <source>
        <dbReference type="ARBA" id="ARBA00023235"/>
    </source>
</evidence>
<dbReference type="SUPFAM" id="SSF52833">
    <property type="entry name" value="Thioredoxin-like"/>
    <property type="match status" value="2"/>
</dbReference>
<evidence type="ECO:0000256" key="2">
    <source>
        <dbReference type="ARBA" id="ARBA00006347"/>
    </source>
</evidence>
<dbReference type="SUPFAM" id="SSF47933">
    <property type="entry name" value="ERP29 C domain-like"/>
    <property type="match status" value="1"/>
</dbReference>
<evidence type="ECO:0000256" key="5">
    <source>
        <dbReference type="ARBA" id="ARBA00022737"/>
    </source>
</evidence>
<dbReference type="AlphaFoldDB" id="A0A024GCW0"/>
<dbReference type="OrthoDB" id="72053at2759"/>
<dbReference type="Pfam" id="PF07749">
    <property type="entry name" value="ERp29"/>
    <property type="match status" value="1"/>
</dbReference>
<keyword evidence="6" id="KW-1015">Disulfide bond</keyword>
<dbReference type="InterPro" id="IPR036356">
    <property type="entry name" value="ERp29_C_sf"/>
</dbReference>
<name>A0A024GCW0_9STRA</name>
<comment type="caution">
    <text evidence="13">The sequence shown here is derived from an EMBL/GenBank/DDBJ whole genome shotgun (WGS) entry which is preliminary data.</text>
</comment>
<evidence type="ECO:0000256" key="3">
    <source>
        <dbReference type="ARBA" id="ARBA00012723"/>
    </source>
</evidence>
<reference evidence="13 14" key="1">
    <citation type="submission" date="2012-05" db="EMBL/GenBank/DDBJ databases">
        <title>Recombination and specialization in a pathogen metapopulation.</title>
        <authorList>
            <person name="Gardiner A."/>
            <person name="Kemen E."/>
            <person name="Schultz-Larsen T."/>
            <person name="MacLean D."/>
            <person name="Van Oosterhout C."/>
            <person name="Jones J.D.G."/>
        </authorList>
    </citation>
    <scope>NUCLEOTIDE SEQUENCE [LARGE SCALE GENOMIC DNA]</scope>
    <source>
        <strain evidence="13 14">Ac Nc2</strain>
    </source>
</reference>
<comment type="catalytic activity">
    <reaction evidence="1">
        <text>Catalyzes the rearrangement of -S-S- bonds in proteins.</text>
        <dbReference type="EC" id="5.3.4.1"/>
    </reaction>
</comment>
<dbReference type="PANTHER" id="PTHR45672">
    <property type="entry name" value="PROTEIN DISULFIDE-ISOMERASE C17H9.14C-RELATED"/>
    <property type="match status" value="1"/>
</dbReference>
<dbReference type="Pfam" id="PF00085">
    <property type="entry name" value="Thioredoxin"/>
    <property type="match status" value="2"/>
</dbReference>
<feature type="domain" description="Thioredoxin" evidence="12">
    <location>
        <begin position="129"/>
        <end position="248"/>
    </location>
</feature>
<dbReference type="InterPro" id="IPR036249">
    <property type="entry name" value="Thioredoxin-like_sf"/>
</dbReference>
<dbReference type="NCBIfam" id="TIGR01126">
    <property type="entry name" value="pdi_dom"/>
    <property type="match status" value="2"/>
</dbReference>
<feature type="chain" id="PRO_5001532328" description="protein disulfide-isomerase" evidence="11">
    <location>
        <begin position="19"/>
        <end position="377"/>
    </location>
</feature>
<evidence type="ECO:0000256" key="11">
    <source>
        <dbReference type="SAM" id="SignalP"/>
    </source>
</evidence>
<dbReference type="InterPro" id="IPR011679">
    <property type="entry name" value="ERp29_C"/>
</dbReference>
<feature type="compositionally biased region" description="Acidic residues" evidence="10">
    <location>
        <begin position="358"/>
        <end position="377"/>
    </location>
</feature>
<dbReference type="PANTHER" id="PTHR45672:SF11">
    <property type="entry name" value="PROTEIN DISULFIDE-ISOMERASE C17H9.14C"/>
    <property type="match status" value="1"/>
</dbReference>
<evidence type="ECO:0000256" key="1">
    <source>
        <dbReference type="ARBA" id="ARBA00001182"/>
    </source>
</evidence>
<evidence type="ECO:0000256" key="4">
    <source>
        <dbReference type="ARBA" id="ARBA00022729"/>
    </source>
</evidence>